<accession>A0A1X1EKT5</accession>
<keyword evidence="2" id="KW-0732">Signal</keyword>
<comment type="caution">
    <text evidence="3">The sequence shown here is derived from an EMBL/GenBank/DDBJ whole genome shotgun (WGS) entry which is preliminary data.</text>
</comment>
<sequence length="171" mass="19278">MLTGKLLIKPLLVALPLYTFFSSLAVAAPMPANRAEAQKVSRHVDSNMQNQWVNCSSQGEMSQDNCMYGYTALTFDDAMKKEGYSYKDTLHQIAESNSMTSYMNSGLKAMFSPIAALETKQGTKFFVQHDLVYKKDVKTLRGIFAENYPDAVPQKQGKHHSKRYENLSDDM</sequence>
<keyword evidence="4" id="KW-1185">Reference proteome</keyword>
<evidence type="ECO:0000256" key="2">
    <source>
        <dbReference type="SAM" id="SignalP"/>
    </source>
</evidence>
<dbReference type="AlphaFoldDB" id="A0A1X1EKT5"/>
<feature type="chain" id="PRO_5012959144" evidence="2">
    <location>
        <begin position="28"/>
        <end position="171"/>
    </location>
</feature>
<gene>
    <name evidence="3" type="ORF">HA50_22320</name>
</gene>
<evidence type="ECO:0000313" key="3">
    <source>
        <dbReference type="EMBL" id="ORM89384.1"/>
    </source>
</evidence>
<reference evidence="3 4" key="1">
    <citation type="journal article" date="2017" name="Antonie Van Leeuwenhoek">
        <title>Phylogenomic resolution of the bacterial genus Pantoea and its relationship with Erwinia and Tatumella.</title>
        <authorList>
            <person name="Palmer M."/>
            <person name="Steenkamp E.T."/>
            <person name="Coetzee M.P."/>
            <person name="Chan W.Y."/>
            <person name="van Zyl E."/>
            <person name="De Maayer P."/>
            <person name="Coutinho T.A."/>
            <person name="Blom J."/>
            <person name="Smits T.H."/>
            <person name="Duffy B."/>
            <person name="Venter S.N."/>
        </authorList>
    </citation>
    <scope>NUCLEOTIDE SEQUENCE [LARGE SCALE GENOMIC DNA]</scope>
    <source>
        <strain evidence="3 4">LMG 2657</strain>
    </source>
</reference>
<dbReference type="EMBL" id="MLJI01000002">
    <property type="protein sequence ID" value="ORM89384.1"/>
    <property type="molecule type" value="Genomic_DNA"/>
</dbReference>
<dbReference type="Proteomes" id="UP000193749">
    <property type="component" value="Unassembled WGS sequence"/>
</dbReference>
<evidence type="ECO:0000256" key="1">
    <source>
        <dbReference type="SAM" id="MobiDB-lite"/>
    </source>
</evidence>
<feature type="signal peptide" evidence="2">
    <location>
        <begin position="1"/>
        <end position="27"/>
    </location>
</feature>
<proteinExistence type="predicted"/>
<name>A0A1X1EKT5_PANCY</name>
<evidence type="ECO:0000313" key="4">
    <source>
        <dbReference type="Proteomes" id="UP000193749"/>
    </source>
</evidence>
<feature type="region of interest" description="Disordered" evidence="1">
    <location>
        <begin position="151"/>
        <end position="171"/>
    </location>
</feature>
<protein>
    <submittedName>
        <fullName evidence="3">Uncharacterized protein</fullName>
    </submittedName>
</protein>
<dbReference type="RefSeq" id="WP_084879094.1">
    <property type="nucleotide sequence ID" value="NZ_JAGGMY010000002.1"/>
</dbReference>
<organism evidence="3 4">
    <name type="scientific">Pantoea cypripedii</name>
    <name type="common">Pectobacterium cypripedii</name>
    <name type="synonym">Erwinia cypripedii</name>
    <dbReference type="NCBI Taxonomy" id="55209"/>
    <lineage>
        <taxon>Bacteria</taxon>
        <taxon>Pseudomonadati</taxon>
        <taxon>Pseudomonadota</taxon>
        <taxon>Gammaproteobacteria</taxon>
        <taxon>Enterobacterales</taxon>
        <taxon>Erwiniaceae</taxon>
        <taxon>Pantoea</taxon>
    </lineage>
</organism>